<sequence length="173" mass="18332">MAGQSTSQTSQTSSSSSASPVAVIYFAILGIVTVAAGLTDLLVTASGSEFAYGILEVPNDLFRGGWGGLIMLFAGLLYLSGVRNMDDIHQFAKVTMGSILIWIIAGCDIFARITESIPSYSEETGPWFNTLPGFIEAYAPPYAPAVLLLPFSLVVLYYISKRASGETRGGNSS</sequence>
<organism evidence="3">
    <name type="scientific">Candidatus Methanogaster sp. ANME-2c ERB4</name>
    <dbReference type="NCBI Taxonomy" id="2759911"/>
    <lineage>
        <taxon>Archaea</taxon>
        <taxon>Methanobacteriati</taxon>
        <taxon>Methanobacteriota</taxon>
        <taxon>Stenosarchaea group</taxon>
        <taxon>Methanomicrobia</taxon>
        <taxon>Methanosarcinales</taxon>
        <taxon>ANME-2 cluster</taxon>
        <taxon>Candidatus Methanogasteraceae</taxon>
        <taxon>Candidatus Methanogaster</taxon>
    </lineage>
</organism>
<keyword evidence="1" id="KW-1133">Transmembrane helix</keyword>
<evidence type="ECO:0000256" key="1">
    <source>
        <dbReference type="SAM" id="Phobius"/>
    </source>
</evidence>
<evidence type="ECO:0000313" key="2">
    <source>
        <dbReference type="EMBL" id="QNO41247.1"/>
    </source>
</evidence>
<name>A0A7G9Y0Z0_9EURY</name>
<feature type="transmembrane region" description="Helical" evidence="1">
    <location>
        <begin position="142"/>
        <end position="159"/>
    </location>
</feature>
<gene>
    <name evidence="2" type="ORF">APGBGGHG_00030</name>
    <name evidence="3" type="ORF">DEHNNBFE_00030</name>
    <name evidence="4" type="ORF">DIKIFDFJ_00008</name>
</gene>
<dbReference type="AlphaFoldDB" id="A0A7G9Y0Z0"/>
<proteinExistence type="predicted"/>
<feature type="transmembrane region" description="Helical" evidence="1">
    <location>
        <begin position="91"/>
        <end position="111"/>
    </location>
</feature>
<dbReference type="EMBL" id="MT631337">
    <property type="protein sequence ID" value="QNO48381.1"/>
    <property type="molecule type" value="Genomic_DNA"/>
</dbReference>
<evidence type="ECO:0000313" key="3">
    <source>
        <dbReference type="EMBL" id="QNO41674.1"/>
    </source>
</evidence>
<reference evidence="3" key="1">
    <citation type="submission" date="2020-06" db="EMBL/GenBank/DDBJ databases">
        <title>Unique genomic features of the anaerobic methanotrophic archaea.</title>
        <authorList>
            <person name="Chadwick G.L."/>
            <person name="Skennerton C.T."/>
            <person name="Laso-Perez R."/>
            <person name="Leu A.O."/>
            <person name="Speth D.R."/>
            <person name="Yu H."/>
            <person name="Morgan-Lang C."/>
            <person name="Hatzenpichler R."/>
            <person name="Goudeau D."/>
            <person name="Malmstrom R."/>
            <person name="Brazelton W.J."/>
            <person name="Woyke T."/>
            <person name="Hallam S.J."/>
            <person name="Tyson G.W."/>
            <person name="Wegener G."/>
            <person name="Boetius A."/>
            <person name="Orphan V."/>
        </authorList>
    </citation>
    <scope>NUCLEOTIDE SEQUENCE</scope>
</reference>
<dbReference type="EMBL" id="MT630655">
    <property type="protein sequence ID" value="QNO41674.1"/>
    <property type="molecule type" value="Genomic_DNA"/>
</dbReference>
<feature type="transmembrane region" description="Helical" evidence="1">
    <location>
        <begin position="21"/>
        <end position="41"/>
    </location>
</feature>
<feature type="transmembrane region" description="Helical" evidence="1">
    <location>
        <begin position="61"/>
        <end position="79"/>
    </location>
</feature>
<accession>A0A7G9Y0Z0</accession>
<protein>
    <submittedName>
        <fullName evidence="3">Uncharacterized protein</fullName>
    </submittedName>
</protein>
<keyword evidence="1" id="KW-0472">Membrane</keyword>
<dbReference type="EMBL" id="MT630608">
    <property type="protein sequence ID" value="QNO41247.1"/>
    <property type="molecule type" value="Genomic_DNA"/>
</dbReference>
<evidence type="ECO:0000313" key="4">
    <source>
        <dbReference type="EMBL" id="QNO48381.1"/>
    </source>
</evidence>
<keyword evidence="1" id="KW-0812">Transmembrane</keyword>